<name>A0A2P5BXM6_TREOI</name>
<protein>
    <submittedName>
        <fullName evidence="1">Uncharacterized protein</fullName>
    </submittedName>
</protein>
<dbReference type="InParanoid" id="A0A2P5BXM6"/>
<gene>
    <name evidence="1" type="ORF">TorRG33x02_305260</name>
</gene>
<comment type="caution">
    <text evidence="1">The sequence shown here is derived from an EMBL/GenBank/DDBJ whole genome shotgun (WGS) entry which is preliminary data.</text>
</comment>
<dbReference type="Proteomes" id="UP000237000">
    <property type="component" value="Unassembled WGS sequence"/>
</dbReference>
<evidence type="ECO:0000313" key="2">
    <source>
        <dbReference type="Proteomes" id="UP000237000"/>
    </source>
</evidence>
<proteinExistence type="predicted"/>
<sequence length="101" mass="11230">MRVTWAFLKDNTTQIQIANEEIGDGDQYEKVSHASLPHEGTDLVVVRYSATRSHGSVVSDSFDGAKRSRWCSCLKGEGIVVDLHVFSAISIYRNTIFVVVL</sequence>
<dbReference type="AlphaFoldDB" id="A0A2P5BXM6"/>
<dbReference type="EMBL" id="JXTC01000443">
    <property type="protein sequence ID" value="PON53538.1"/>
    <property type="molecule type" value="Genomic_DNA"/>
</dbReference>
<reference evidence="2" key="1">
    <citation type="submission" date="2016-06" db="EMBL/GenBank/DDBJ databases">
        <title>Parallel loss of symbiosis genes in relatives of nitrogen-fixing non-legume Parasponia.</title>
        <authorList>
            <person name="Van Velzen R."/>
            <person name="Holmer R."/>
            <person name="Bu F."/>
            <person name="Rutten L."/>
            <person name="Van Zeijl A."/>
            <person name="Liu W."/>
            <person name="Santuari L."/>
            <person name="Cao Q."/>
            <person name="Sharma T."/>
            <person name="Shen D."/>
            <person name="Roswanjaya Y."/>
            <person name="Wardhani T."/>
            <person name="Kalhor M.S."/>
            <person name="Jansen J."/>
            <person name="Van den Hoogen J."/>
            <person name="Gungor B."/>
            <person name="Hartog M."/>
            <person name="Hontelez J."/>
            <person name="Verver J."/>
            <person name="Yang W.-C."/>
            <person name="Schijlen E."/>
            <person name="Repin R."/>
            <person name="Schilthuizen M."/>
            <person name="Schranz E."/>
            <person name="Heidstra R."/>
            <person name="Miyata K."/>
            <person name="Fedorova E."/>
            <person name="Kohlen W."/>
            <person name="Bisseling T."/>
            <person name="Smit S."/>
            <person name="Geurts R."/>
        </authorList>
    </citation>
    <scope>NUCLEOTIDE SEQUENCE [LARGE SCALE GENOMIC DNA]</scope>
    <source>
        <strain evidence="2">cv. RG33-2</strain>
    </source>
</reference>
<accession>A0A2P5BXM6</accession>
<keyword evidence="2" id="KW-1185">Reference proteome</keyword>
<evidence type="ECO:0000313" key="1">
    <source>
        <dbReference type="EMBL" id="PON53538.1"/>
    </source>
</evidence>
<organism evidence="1 2">
    <name type="scientific">Trema orientale</name>
    <name type="common">Charcoal tree</name>
    <name type="synonym">Celtis orientalis</name>
    <dbReference type="NCBI Taxonomy" id="63057"/>
    <lineage>
        <taxon>Eukaryota</taxon>
        <taxon>Viridiplantae</taxon>
        <taxon>Streptophyta</taxon>
        <taxon>Embryophyta</taxon>
        <taxon>Tracheophyta</taxon>
        <taxon>Spermatophyta</taxon>
        <taxon>Magnoliopsida</taxon>
        <taxon>eudicotyledons</taxon>
        <taxon>Gunneridae</taxon>
        <taxon>Pentapetalae</taxon>
        <taxon>rosids</taxon>
        <taxon>fabids</taxon>
        <taxon>Rosales</taxon>
        <taxon>Cannabaceae</taxon>
        <taxon>Trema</taxon>
    </lineage>
</organism>